<feature type="compositionally biased region" description="Polar residues" evidence="1">
    <location>
        <begin position="81"/>
        <end position="95"/>
    </location>
</feature>
<dbReference type="OrthoDB" id="5856566at2759"/>
<protein>
    <submittedName>
        <fullName evidence="3 5">Uncharacterized protein</fullName>
    </submittedName>
</protein>
<evidence type="ECO:0000256" key="2">
    <source>
        <dbReference type="SAM" id="Phobius"/>
    </source>
</evidence>
<reference evidence="3 4" key="1">
    <citation type="submission" date="2018-11" db="EMBL/GenBank/DDBJ databases">
        <authorList>
            <consortium name="Pathogen Informatics"/>
        </authorList>
    </citation>
    <scope>NUCLEOTIDE SEQUENCE [LARGE SCALE GENOMIC DNA]</scope>
</reference>
<name>A0A183GRQ7_HELPZ</name>
<evidence type="ECO:0000313" key="5">
    <source>
        <dbReference type="WBParaSite" id="HPBE_0002537701-mRNA-1"/>
    </source>
</evidence>
<evidence type="ECO:0000313" key="4">
    <source>
        <dbReference type="Proteomes" id="UP000050761"/>
    </source>
</evidence>
<reference evidence="5" key="2">
    <citation type="submission" date="2019-09" db="UniProtKB">
        <authorList>
            <consortium name="WormBaseParasite"/>
        </authorList>
    </citation>
    <scope>IDENTIFICATION</scope>
</reference>
<dbReference type="Proteomes" id="UP000050761">
    <property type="component" value="Unassembled WGS sequence"/>
</dbReference>
<feature type="region of interest" description="Disordered" evidence="1">
    <location>
        <begin position="75"/>
        <end position="95"/>
    </location>
</feature>
<keyword evidence="4" id="KW-1185">Reference proteome</keyword>
<keyword evidence="2" id="KW-0812">Transmembrane</keyword>
<proteinExistence type="predicted"/>
<feature type="transmembrane region" description="Helical" evidence="2">
    <location>
        <begin position="41"/>
        <end position="67"/>
    </location>
</feature>
<dbReference type="AlphaFoldDB" id="A0A183GRQ7"/>
<keyword evidence="2" id="KW-0472">Membrane</keyword>
<dbReference type="EMBL" id="UZAH01037806">
    <property type="protein sequence ID" value="VDP50875.1"/>
    <property type="molecule type" value="Genomic_DNA"/>
</dbReference>
<sequence length="241" mass="26536">MSYSNHYNYQVGLGRPRFECAVHPVEGSHRFGGSDFMSTTVAVIFAILLGGMLLLGLVVGGIYFVCVNNMRDSDKKRLHSGRNSSAAWPAQTPTYSAPYREGPTTAAVLSSPTPAQNFEYVPPSALGLIVCIEPKRRANSFAPRSSVLQTPANVSSHYMPQQQYSTQVPLVTPTRVEEFAPGAQYRPLQPDVIYTQVRSLFFNHLLSRVHFTSDLVDNSVRRSAEKPTGAINLGGDLEWKT</sequence>
<accession>A0A3P8F5B6</accession>
<dbReference type="WBParaSite" id="HPBE_0002537701-mRNA-1">
    <property type="protein sequence ID" value="HPBE_0002537701-mRNA-1"/>
    <property type="gene ID" value="HPBE_0002537701"/>
</dbReference>
<accession>A0A183GRQ7</accession>
<organism evidence="4 5">
    <name type="scientific">Heligmosomoides polygyrus</name>
    <name type="common">Parasitic roundworm</name>
    <dbReference type="NCBI Taxonomy" id="6339"/>
    <lineage>
        <taxon>Eukaryota</taxon>
        <taxon>Metazoa</taxon>
        <taxon>Ecdysozoa</taxon>
        <taxon>Nematoda</taxon>
        <taxon>Chromadorea</taxon>
        <taxon>Rhabditida</taxon>
        <taxon>Rhabditina</taxon>
        <taxon>Rhabditomorpha</taxon>
        <taxon>Strongyloidea</taxon>
        <taxon>Heligmosomidae</taxon>
        <taxon>Heligmosomoides</taxon>
    </lineage>
</organism>
<evidence type="ECO:0000313" key="3">
    <source>
        <dbReference type="EMBL" id="VDP50875.1"/>
    </source>
</evidence>
<keyword evidence="2" id="KW-1133">Transmembrane helix</keyword>
<evidence type="ECO:0000256" key="1">
    <source>
        <dbReference type="SAM" id="MobiDB-lite"/>
    </source>
</evidence>
<gene>
    <name evidence="3" type="ORF">HPBE_LOCUS25376</name>
</gene>